<dbReference type="SUPFAM" id="SSF53474">
    <property type="entry name" value="alpha/beta-Hydrolases"/>
    <property type="match status" value="1"/>
</dbReference>
<dbReference type="InterPro" id="IPR051601">
    <property type="entry name" value="Serine_prot/Carboxylest_S33"/>
</dbReference>
<dbReference type="Gene3D" id="3.40.50.1820">
    <property type="entry name" value="alpha/beta hydrolase"/>
    <property type="match status" value="1"/>
</dbReference>
<organism evidence="7 8">
    <name type="scientific">Flexivirga alba</name>
    <dbReference type="NCBI Taxonomy" id="702742"/>
    <lineage>
        <taxon>Bacteria</taxon>
        <taxon>Bacillati</taxon>
        <taxon>Actinomycetota</taxon>
        <taxon>Actinomycetes</taxon>
        <taxon>Micrococcales</taxon>
        <taxon>Dermacoccaceae</taxon>
        <taxon>Flexivirga</taxon>
    </lineage>
</organism>
<feature type="region of interest" description="Disordered" evidence="4">
    <location>
        <begin position="29"/>
        <end position="49"/>
    </location>
</feature>
<gene>
    <name evidence="7" type="ORF">ACFQDH_02645</name>
</gene>
<evidence type="ECO:0000259" key="6">
    <source>
        <dbReference type="Pfam" id="PF08386"/>
    </source>
</evidence>
<dbReference type="InterPro" id="IPR029058">
    <property type="entry name" value="AB_hydrolase_fold"/>
</dbReference>
<comment type="similarity">
    <text evidence="1">Belongs to the peptidase S33 family.</text>
</comment>
<evidence type="ECO:0000313" key="8">
    <source>
        <dbReference type="Proteomes" id="UP001596298"/>
    </source>
</evidence>
<name>A0ABW2ABG7_9MICO</name>
<evidence type="ECO:0000313" key="7">
    <source>
        <dbReference type="EMBL" id="MFC6704197.1"/>
    </source>
</evidence>
<dbReference type="PANTHER" id="PTHR43248:SF29">
    <property type="entry name" value="TRIPEPTIDYL AMINOPEPTIDASE"/>
    <property type="match status" value="1"/>
</dbReference>
<dbReference type="GO" id="GO:0016787">
    <property type="term" value="F:hydrolase activity"/>
    <property type="evidence" value="ECO:0007669"/>
    <property type="project" value="UniProtKB-KW"/>
</dbReference>
<dbReference type="EMBL" id="JBHSWH010000001">
    <property type="protein sequence ID" value="MFC6704197.1"/>
    <property type="molecule type" value="Genomic_DNA"/>
</dbReference>
<sequence>MVRRRSLAGLASTTVLGLALAGCSGSGGGDSTTQSSAGGQSSAASASAGPSGAAGSAGAAAAPADLAKFYDQKLKWTDCGHAKCTDLTVPVDYAKPGGPTIKLAIDKIPATGDSKGALVVNPGGPGGSGVDYAAAAASGYVVSKTVRSSYDVVGFDPRGVQRSAPITCYGDAQMDTYLGEDPTPDTAAEQQQVAKDSRAFGNACVDKTGDLIKHVSTVEVAKDMDVLRAALGDDKLNYLGKSYGTFIGSTYAGLFPKRVGRFVLDGVVPPDITGTQMGLGQAKGFEQATRSYVRDCVAQSNCPLGTNLDDGMARIRKFIKQVDTKPLKVTGQGDVTKLTEGWATMGIAEAMYDKNSWPTLTDAFQAAFNGSGDKLMALADQYAERNSDGTYSGNIMQAINAVNCLDRAGSSDLASYRQDAATFAKVAPTWGPMLAWGGLACGEWPVKATGKPERITAKGSGPILVVGTTRDPATPYEWAQRLAKELDNGHLLTYDGDGHTAYMMGSSCVDGVVDAYLVDGTVPAAGKAC</sequence>
<evidence type="ECO:0000256" key="3">
    <source>
        <dbReference type="ARBA" id="ARBA00022801"/>
    </source>
</evidence>
<dbReference type="PANTHER" id="PTHR43248">
    <property type="entry name" value="2-SUCCINYL-6-HYDROXY-2,4-CYCLOHEXADIENE-1-CARBOXYLATE SYNTHASE"/>
    <property type="match status" value="1"/>
</dbReference>
<feature type="compositionally biased region" description="Low complexity" evidence="4">
    <location>
        <begin position="31"/>
        <end position="49"/>
    </location>
</feature>
<dbReference type="RefSeq" id="WP_382398202.1">
    <property type="nucleotide sequence ID" value="NZ_JBHSWH010000001.1"/>
</dbReference>
<evidence type="ECO:0000256" key="2">
    <source>
        <dbReference type="ARBA" id="ARBA00022729"/>
    </source>
</evidence>
<accession>A0ABW2ABG7</accession>
<protein>
    <submittedName>
        <fullName evidence="7">Alpha/beta hydrolase</fullName>
    </submittedName>
</protein>
<dbReference type="Pfam" id="PF08386">
    <property type="entry name" value="Abhydrolase_4"/>
    <property type="match status" value="1"/>
</dbReference>
<evidence type="ECO:0000256" key="1">
    <source>
        <dbReference type="ARBA" id="ARBA00010088"/>
    </source>
</evidence>
<keyword evidence="8" id="KW-1185">Reference proteome</keyword>
<evidence type="ECO:0000256" key="5">
    <source>
        <dbReference type="SAM" id="SignalP"/>
    </source>
</evidence>
<keyword evidence="3 7" id="KW-0378">Hydrolase</keyword>
<comment type="caution">
    <text evidence="7">The sequence shown here is derived from an EMBL/GenBank/DDBJ whole genome shotgun (WGS) entry which is preliminary data.</text>
</comment>
<reference evidence="8" key="1">
    <citation type="journal article" date="2019" name="Int. J. Syst. Evol. Microbiol.">
        <title>The Global Catalogue of Microorganisms (GCM) 10K type strain sequencing project: providing services to taxonomists for standard genome sequencing and annotation.</title>
        <authorList>
            <consortium name="The Broad Institute Genomics Platform"/>
            <consortium name="The Broad Institute Genome Sequencing Center for Infectious Disease"/>
            <person name="Wu L."/>
            <person name="Ma J."/>
        </authorList>
    </citation>
    <scope>NUCLEOTIDE SEQUENCE [LARGE SCALE GENOMIC DNA]</scope>
    <source>
        <strain evidence="8">CCUG 58127</strain>
    </source>
</reference>
<dbReference type="Proteomes" id="UP001596298">
    <property type="component" value="Unassembled WGS sequence"/>
</dbReference>
<dbReference type="InterPro" id="IPR013595">
    <property type="entry name" value="Pept_S33_TAP-like_C"/>
</dbReference>
<feature type="signal peptide" evidence="5">
    <location>
        <begin position="1"/>
        <end position="21"/>
    </location>
</feature>
<feature type="domain" description="Peptidase S33 tripeptidyl aminopeptidase-like C-terminal" evidence="6">
    <location>
        <begin position="428"/>
        <end position="529"/>
    </location>
</feature>
<evidence type="ECO:0000256" key="4">
    <source>
        <dbReference type="SAM" id="MobiDB-lite"/>
    </source>
</evidence>
<proteinExistence type="inferred from homology"/>
<dbReference type="PROSITE" id="PS51257">
    <property type="entry name" value="PROKAR_LIPOPROTEIN"/>
    <property type="match status" value="1"/>
</dbReference>
<feature type="chain" id="PRO_5046714464" evidence="5">
    <location>
        <begin position="22"/>
        <end position="529"/>
    </location>
</feature>
<keyword evidence="2 5" id="KW-0732">Signal</keyword>